<evidence type="ECO:0000313" key="3">
    <source>
        <dbReference type="Proteomes" id="UP000641625"/>
    </source>
</evidence>
<dbReference type="AlphaFoldDB" id="A0A847UJI9"/>
<dbReference type="RefSeq" id="WP_170096228.1">
    <property type="nucleotide sequence ID" value="NZ_WOWA01000003.1"/>
</dbReference>
<name>A0A847UJI9_HALAR</name>
<sequence>MGEVIPEITELEKLLEQYSDEKFTLIEPGGNHGDQMIYAGLQKKAEEKEITYDSVNRLKSLRNSKITKAKRGLNLLSESIGGAKIKTLELNNPDAIYIHGGGNFSDLWGSSMATFKNITQTYPKTPIIVGPQTYWFSETDFTKLVADCKQEIHLFCREAYSYALLTNHDVPENISIHKSPDTAFYLDKGSLLKYVNKDSVSEPAGEYDLIAFRNDRESVVSQTEIRKLEASADNTISKDISDKYSTSFPEFISTVEYANTVYTDRLHVSVLSTILGTNVELYENSYYKNRGVYKYSMSDMKKTRFNDAV</sequence>
<evidence type="ECO:0000313" key="2">
    <source>
        <dbReference type="EMBL" id="NLV12636.1"/>
    </source>
</evidence>
<dbReference type="InterPro" id="IPR007345">
    <property type="entry name" value="Polysacch_pyruvyl_Trfase"/>
</dbReference>
<gene>
    <name evidence="2" type="ORF">GOC77_05005</name>
</gene>
<reference evidence="2" key="1">
    <citation type="submission" date="2019-12" db="EMBL/GenBank/DDBJ databases">
        <title>Whole genome sequencing of Haloarcula argentinensis strain pws5.</title>
        <authorList>
            <person name="Verma D.K."/>
            <person name="Gopal K."/>
            <person name="Prasad E.S."/>
        </authorList>
    </citation>
    <scope>NUCLEOTIDE SEQUENCE</scope>
    <source>
        <strain evidence="2">Pws5</strain>
    </source>
</reference>
<evidence type="ECO:0000259" key="1">
    <source>
        <dbReference type="Pfam" id="PF04230"/>
    </source>
</evidence>
<dbReference type="EMBL" id="WOWA01000003">
    <property type="protein sequence ID" value="NLV12636.1"/>
    <property type="molecule type" value="Genomic_DNA"/>
</dbReference>
<feature type="domain" description="Polysaccharide pyruvyl transferase" evidence="1">
    <location>
        <begin position="31"/>
        <end position="279"/>
    </location>
</feature>
<proteinExistence type="predicted"/>
<comment type="caution">
    <text evidence="2">The sequence shown here is derived from an EMBL/GenBank/DDBJ whole genome shotgun (WGS) entry which is preliminary data.</text>
</comment>
<dbReference type="Proteomes" id="UP000641625">
    <property type="component" value="Unassembled WGS sequence"/>
</dbReference>
<organism evidence="2 3">
    <name type="scientific">Haloarcula argentinensis</name>
    <dbReference type="NCBI Taxonomy" id="43776"/>
    <lineage>
        <taxon>Archaea</taxon>
        <taxon>Methanobacteriati</taxon>
        <taxon>Methanobacteriota</taxon>
        <taxon>Stenosarchaea group</taxon>
        <taxon>Halobacteria</taxon>
        <taxon>Halobacteriales</taxon>
        <taxon>Haloarculaceae</taxon>
        <taxon>Haloarcula</taxon>
    </lineage>
</organism>
<accession>A0A847UJI9</accession>
<dbReference type="Pfam" id="PF04230">
    <property type="entry name" value="PS_pyruv_trans"/>
    <property type="match status" value="1"/>
</dbReference>
<protein>
    <recommendedName>
        <fullName evidence="1">Polysaccharide pyruvyl transferase domain-containing protein</fullName>
    </recommendedName>
</protein>